<protein>
    <submittedName>
        <fullName evidence="1">Uncharacterized protein</fullName>
    </submittedName>
</protein>
<organism evidence="1 2">
    <name type="scientific">Sulfidibacter corallicola</name>
    <dbReference type="NCBI Taxonomy" id="2818388"/>
    <lineage>
        <taxon>Bacteria</taxon>
        <taxon>Pseudomonadati</taxon>
        <taxon>Acidobacteriota</taxon>
        <taxon>Holophagae</taxon>
        <taxon>Acanthopleuribacterales</taxon>
        <taxon>Acanthopleuribacteraceae</taxon>
        <taxon>Sulfidibacter</taxon>
    </lineage>
</organism>
<gene>
    <name evidence="1" type="ORF">J3U87_23725</name>
</gene>
<name>A0A8A4TID8_SULCO</name>
<dbReference type="EMBL" id="CP071793">
    <property type="protein sequence ID" value="QTD48601.1"/>
    <property type="molecule type" value="Genomic_DNA"/>
</dbReference>
<dbReference type="Proteomes" id="UP000663929">
    <property type="component" value="Chromosome"/>
</dbReference>
<dbReference type="AlphaFoldDB" id="A0A8A4TID8"/>
<accession>A0A8A4TID8</accession>
<dbReference type="RefSeq" id="WP_237378254.1">
    <property type="nucleotide sequence ID" value="NZ_CP071793.1"/>
</dbReference>
<evidence type="ECO:0000313" key="2">
    <source>
        <dbReference type="Proteomes" id="UP000663929"/>
    </source>
</evidence>
<evidence type="ECO:0000313" key="1">
    <source>
        <dbReference type="EMBL" id="QTD48601.1"/>
    </source>
</evidence>
<dbReference type="KEGG" id="scor:J3U87_23725"/>
<sequence>MNRKELFVQTLKMFPSIRDHFEIQHGVSYKHLKTMPLEYFGPTMPGYGDIDTKWTRQLAYRDTENMGDGVPMLLAPDKHCLKKEVYRFLASIDELQPSESETYMDTAIRLRRETLRFLHCTKGIAVWIGQAYFQAGGNMLKAVVRSWEIDDDQETAIFF</sequence>
<reference evidence="1" key="1">
    <citation type="submission" date="2021-03" db="EMBL/GenBank/DDBJ databases">
        <title>Acanthopleuribacteraceae sp. M133.</title>
        <authorList>
            <person name="Wang G."/>
        </authorList>
    </citation>
    <scope>NUCLEOTIDE SEQUENCE</scope>
    <source>
        <strain evidence="1">M133</strain>
    </source>
</reference>
<keyword evidence="2" id="KW-1185">Reference proteome</keyword>
<proteinExistence type="predicted"/>